<evidence type="ECO:0000256" key="1">
    <source>
        <dbReference type="ARBA" id="ARBA00023125"/>
    </source>
</evidence>
<dbReference type="PRINTS" id="PR00038">
    <property type="entry name" value="HTHLUXR"/>
</dbReference>
<evidence type="ECO:0000259" key="4">
    <source>
        <dbReference type="PROSITE" id="PS50110"/>
    </source>
</evidence>
<dbReference type="PROSITE" id="PS50110">
    <property type="entry name" value="RESPONSE_REGULATORY"/>
    <property type="match status" value="1"/>
</dbReference>
<keyword evidence="1" id="KW-0238">DNA-binding</keyword>
<dbReference type="SMART" id="SM00448">
    <property type="entry name" value="REC"/>
    <property type="match status" value="1"/>
</dbReference>
<reference evidence="5 7" key="1">
    <citation type="submission" date="2017-02" db="EMBL/GenBank/DDBJ databases">
        <authorList>
            <person name="Peterson S.W."/>
        </authorList>
    </citation>
    <scope>NUCLEOTIDE SEQUENCE [LARGE SCALE GENOMIC DNA]</scope>
    <source>
        <strain evidence="5 7">2B3F</strain>
    </source>
</reference>
<evidence type="ECO:0000256" key="2">
    <source>
        <dbReference type="PROSITE-ProRule" id="PRU00169"/>
    </source>
</evidence>
<dbReference type="Pfam" id="PF00196">
    <property type="entry name" value="GerE"/>
    <property type="match status" value="1"/>
</dbReference>
<dbReference type="Gene3D" id="3.40.50.2300">
    <property type="match status" value="1"/>
</dbReference>
<sequence>MTGPTAPIRVLVADDEVLIRGAVEALLALEEDVEVLPGVSDGTAAVAAAQEHRPDVCLLDLEMPGLDGVEAAQQILRSVPTKVVIFTRHARPGVLRRALAEKVSGFVPKSTPAEELADVLRQVASGRRYVDPEIAASALTGEQSPLTERELDVLRVGRTAHRVEEIAQALHLAPGTVRNHLSNAMAKLGVRTRQEASQRAWEEGWI</sequence>
<dbReference type="AlphaFoldDB" id="A0A1R4I6U4"/>
<dbReference type="InterPro" id="IPR011006">
    <property type="entry name" value="CheY-like_superfamily"/>
</dbReference>
<dbReference type="GO" id="GO:0006355">
    <property type="term" value="P:regulation of DNA-templated transcription"/>
    <property type="evidence" value="ECO:0007669"/>
    <property type="project" value="InterPro"/>
</dbReference>
<accession>A0A1R4I6U4</accession>
<dbReference type="EMBL" id="FUKP01000003">
    <property type="protein sequence ID" value="SJN15555.1"/>
    <property type="molecule type" value="Genomic_DNA"/>
</dbReference>
<keyword evidence="8" id="KW-1185">Reference proteome</keyword>
<dbReference type="InterPro" id="IPR016032">
    <property type="entry name" value="Sig_transdc_resp-reg_C-effctor"/>
</dbReference>
<evidence type="ECO:0000313" key="8">
    <source>
        <dbReference type="Proteomes" id="UP000297477"/>
    </source>
</evidence>
<protein>
    <submittedName>
        <fullName evidence="5">Putative two-component system response regulator</fullName>
    </submittedName>
    <submittedName>
        <fullName evidence="6">Response regulator transcription factor</fullName>
    </submittedName>
</protein>
<evidence type="ECO:0000259" key="3">
    <source>
        <dbReference type="PROSITE" id="PS50043"/>
    </source>
</evidence>
<dbReference type="InterPro" id="IPR039420">
    <property type="entry name" value="WalR-like"/>
</dbReference>
<dbReference type="GO" id="GO:0003677">
    <property type="term" value="F:DNA binding"/>
    <property type="evidence" value="ECO:0007669"/>
    <property type="project" value="UniProtKB-KW"/>
</dbReference>
<dbReference type="InterPro" id="IPR001789">
    <property type="entry name" value="Sig_transdc_resp-reg_receiver"/>
</dbReference>
<proteinExistence type="predicted"/>
<dbReference type="SUPFAM" id="SSF52172">
    <property type="entry name" value="CheY-like"/>
    <property type="match status" value="1"/>
</dbReference>
<dbReference type="InterPro" id="IPR000792">
    <property type="entry name" value="Tscrpt_reg_LuxR_C"/>
</dbReference>
<evidence type="ECO:0000313" key="5">
    <source>
        <dbReference type="EMBL" id="SJN15555.1"/>
    </source>
</evidence>
<dbReference type="RefSeq" id="WP_067189604.1">
    <property type="nucleotide sequence ID" value="NZ_FUKP01000003.1"/>
</dbReference>
<evidence type="ECO:0000313" key="6">
    <source>
        <dbReference type="EMBL" id="TFH98990.1"/>
    </source>
</evidence>
<feature type="domain" description="HTH luxR-type" evidence="3">
    <location>
        <begin position="139"/>
        <end position="204"/>
    </location>
</feature>
<dbReference type="Pfam" id="PF00072">
    <property type="entry name" value="Response_reg"/>
    <property type="match status" value="1"/>
</dbReference>
<dbReference type="Proteomes" id="UP000297477">
    <property type="component" value="Unassembled WGS sequence"/>
</dbReference>
<evidence type="ECO:0000313" key="7">
    <source>
        <dbReference type="Proteomes" id="UP000196230"/>
    </source>
</evidence>
<feature type="modified residue" description="4-aspartylphosphate" evidence="2">
    <location>
        <position position="60"/>
    </location>
</feature>
<dbReference type="PANTHER" id="PTHR43214:SF42">
    <property type="entry name" value="TRANSCRIPTIONAL REGULATORY PROTEIN DESR"/>
    <property type="match status" value="1"/>
</dbReference>
<dbReference type="SUPFAM" id="SSF46894">
    <property type="entry name" value="C-terminal effector domain of the bipartite response regulators"/>
    <property type="match status" value="1"/>
</dbReference>
<gene>
    <name evidence="6" type="ORF">E4A49_07235</name>
    <name evidence="5" type="ORF">FM125_00290</name>
</gene>
<dbReference type="PROSITE" id="PS50043">
    <property type="entry name" value="HTH_LUXR_2"/>
    <property type="match status" value="1"/>
</dbReference>
<dbReference type="CDD" id="cd06170">
    <property type="entry name" value="LuxR_C_like"/>
    <property type="match status" value="1"/>
</dbReference>
<dbReference type="EMBL" id="SPKT01000012">
    <property type="protein sequence ID" value="TFH98990.1"/>
    <property type="molecule type" value="Genomic_DNA"/>
</dbReference>
<dbReference type="OrthoDB" id="9808843at2"/>
<reference evidence="6 8" key="2">
    <citation type="submission" date="2019-03" db="EMBL/GenBank/DDBJ databases">
        <title>Reclassification of Micrococcus aloeverae and Micrococcus yunnanensis as later heterotypic synonyms of Micrococcus luteus.</title>
        <authorList>
            <person name="Huang C.-H."/>
        </authorList>
    </citation>
    <scope>NUCLEOTIDE SEQUENCE [LARGE SCALE GENOMIC DNA]</scope>
    <source>
        <strain evidence="6 8">BCRC 12151</strain>
    </source>
</reference>
<name>A0A1R4I6U4_9MICC</name>
<dbReference type="SMART" id="SM00421">
    <property type="entry name" value="HTH_LUXR"/>
    <property type="match status" value="1"/>
</dbReference>
<feature type="domain" description="Response regulatory" evidence="4">
    <location>
        <begin position="9"/>
        <end position="124"/>
    </location>
</feature>
<organism evidence="5 7">
    <name type="scientific">Micrococcus lylae</name>
    <dbReference type="NCBI Taxonomy" id="1273"/>
    <lineage>
        <taxon>Bacteria</taxon>
        <taxon>Bacillati</taxon>
        <taxon>Actinomycetota</taxon>
        <taxon>Actinomycetes</taxon>
        <taxon>Micrococcales</taxon>
        <taxon>Micrococcaceae</taxon>
        <taxon>Micrococcus</taxon>
    </lineage>
</organism>
<dbReference type="GO" id="GO:0000160">
    <property type="term" value="P:phosphorelay signal transduction system"/>
    <property type="evidence" value="ECO:0007669"/>
    <property type="project" value="InterPro"/>
</dbReference>
<dbReference type="PANTHER" id="PTHR43214">
    <property type="entry name" value="TWO-COMPONENT RESPONSE REGULATOR"/>
    <property type="match status" value="1"/>
</dbReference>
<dbReference type="Proteomes" id="UP000196230">
    <property type="component" value="Unassembled WGS sequence"/>
</dbReference>
<keyword evidence="2" id="KW-0597">Phosphoprotein</keyword>